<keyword evidence="2" id="KW-1185">Reference proteome</keyword>
<dbReference type="Proteomes" id="UP000238642">
    <property type="component" value="Unassembled WGS sequence"/>
</dbReference>
<evidence type="ECO:0008006" key="3">
    <source>
        <dbReference type="Google" id="ProtNLM"/>
    </source>
</evidence>
<accession>A0A2S9JUY0</accession>
<comment type="caution">
    <text evidence="1">The sequence shown here is derived from an EMBL/GenBank/DDBJ whole genome shotgun (WGS) entry which is preliminary data.</text>
</comment>
<proteinExistence type="predicted"/>
<evidence type="ECO:0000313" key="2">
    <source>
        <dbReference type="Proteomes" id="UP000238642"/>
    </source>
</evidence>
<reference evidence="1 2" key="1">
    <citation type="submission" date="2018-02" db="EMBL/GenBank/DDBJ databases">
        <title>The draft genome of Sphingobacterium gobiense H7.</title>
        <authorList>
            <person name="Li L."/>
            <person name="Liu L."/>
            <person name="Zhang X."/>
            <person name="Wang T."/>
            <person name="Liang L."/>
        </authorList>
    </citation>
    <scope>NUCLEOTIDE SEQUENCE [LARGE SCALE GENOMIC DNA]</scope>
    <source>
        <strain evidence="1 2">ACCC 05757</strain>
    </source>
</reference>
<dbReference type="AlphaFoldDB" id="A0A2S9JUY0"/>
<dbReference type="EMBL" id="PVBS01000001">
    <property type="protein sequence ID" value="PRD57043.1"/>
    <property type="molecule type" value="Genomic_DNA"/>
</dbReference>
<dbReference type="OrthoDB" id="9815193at2"/>
<evidence type="ECO:0000313" key="1">
    <source>
        <dbReference type="EMBL" id="PRD57043.1"/>
    </source>
</evidence>
<dbReference type="Gene3D" id="3.40.50.450">
    <property type="match status" value="1"/>
</dbReference>
<sequence>MFQGGMFSISGNIPDNLYQKINQVSYAFYKTLTKTVEKNNYNRSVMRLLKPVNTVVLLDNNFLHFVCTNKSVGGALRIVHNDFRGKSNIDLSTAIEIVKRDLGFEEPFGFSITAGILNSNKEDYDEIILPYVNDYINSEARHLEKLAKQVRINPLFQGRDFYVNDKLCFVLMPFHEKKVQEIYEDHIKPTVEKMGLTCKRADDIYGTNPIIEDIWKSINEAKFLIADVTGRNPNVFYEIGVAHTIGKSVIIISQDINDIPFDLRHLRCIIYDNTPRGAKTLSEQLELSAKTLLK</sequence>
<gene>
    <name evidence="1" type="ORF">C5749_07500</name>
</gene>
<name>A0A2S9JUY0_9SPHI</name>
<protein>
    <recommendedName>
        <fullName evidence="3">Nucleoside 2-deoxyribosyltransferase</fullName>
    </recommendedName>
</protein>
<organism evidence="1 2">
    <name type="scientific">Sphingobacterium gobiense</name>
    <dbReference type="NCBI Taxonomy" id="1382456"/>
    <lineage>
        <taxon>Bacteria</taxon>
        <taxon>Pseudomonadati</taxon>
        <taxon>Bacteroidota</taxon>
        <taxon>Sphingobacteriia</taxon>
        <taxon>Sphingobacteriales</taxon>
        <taxon>Sphingobacteriaceae</taxon>
        <taxon>Sphingobacterium</taxon>
    </lineage>
</organism>
<dbReference type="RefSeq" id="WP_105724453.1">
    <property type="nucleotide sequence ID" value="NZ_PVBS01000001.1"/>
</dbReference>